<gene>
    <name evidence="1" type="ORF">MILVUS5_LOCUS3014</name>
</gene>
<accession>A0ACB0IHG9</accession>
<dbReference type="EMBL" id="CASHSV030000001">
    <property type="protein sequence ID" value="CAJ2631496.1"/>
    <property type="molecule type" value="Genomic_DNA"/>
</dbReference>
<dbReference type="Proteomes" id="UP001177021">
    <property type="component" value="Unassembled WGS sequence"/>
</dbReference>
<evidence type="ECO:0000313" key="2">
    <source>
        <dbReference type="Proteomes" id="UP001177021"/>
    </source>
</evidence>
<proteinExistence type="predicted"/>
<evidence type="ECO:0000313" key="1">
    <source>
        <dbReference type="EMBL" id="CAJ2631496.1"/>
    </source>
</evidence>
<protein>
    <submittedName>
        <fullName evidence="1">Uncharacterized protein</fullName>
    </submittedName>
</protein>
<organism evidence="1 2">
    <name type="scientific">Trifolium pratense</name>
    <name type="common">Red clover</name>
    <dbReference type="NCBI Taxonomy" id="57577"/>
    <lineage>
        <taxon>Eukaryota</taxon>
        <taxon>Viridiplantae</taxon>
        <taxon>Streptophyta</taxon>
        <taxon>Embryophyta</taxon>
        <taxon>Tracheophyta</taxon>
        <taxon>Spermatophyta</taxon>
        <taxon>Magnoliopsida</taxon>
        <taxon>eudicotyledons</taxon>
        <taxon>Gunneridae</taxon>
        <taxon>Pentapetalae</taxon>
        <taxon>rosids</taxon>
        <taxon>fabids</taxon>
        <taxon>Fabales</taxon>
        <taxon>Fabaceae</taxon>
        <taxon>Papilionoideae</taxon>
        <taxon>50 kb inversion clade</taxon>
        <taxon>NPAAA clade</taxon>
        <taxon>Hologalegina</taxon>
        <taxon>IRL clade</taxon>
        <taxon>Trifolieae</taxon>
        <taxon>Trifolium</taxon>
    </lineage>
</organism>
<reference evidence="1" key="1">
    <citation type="submission" date="2023-10" db="EMBL/GenBank/DDBJ databases">
        <authorList>
            <person name="Rodriguez Cubillos JULIANA M."/>
            <person name="De Vega J."/>
        </authorList>
    </citation>
    <scope>NUCLEOTIDE SEQUENCE</scope>
</reference>
<sequence length="82" mass="9276">MLLRSHSPSDLAPISFSLRSHSPSDRRTRSNMDSILWRLFLLRFLRFVAGAAIVIGLQQLKGLFGITRFNTKTEIVAFTKAV</sequence>
<keyword evidence="2" id="KW-1185">Reference proteome</keyword>
<comment type="caution">
    <text evidence="1">The sequence shown here is derived from an EMBL/GenBank/DDBJ whole genome shotgun (WGS) entry which is preliminary data.</text>
</comment>
<name>A0ACB0IHG9_TRIPR</name>